<evidence type="ECO:0000256" key="14">
    <source>
        <dbReference type="ARBA" id="ARBA00048679"/>
    </source>
</evidence>
<dbReference type="SMART" id="SM00220">
    <property type="entry name" value="S_TKc"/>
    <property type="match status" value="1"/>
</dbReference>
<dbReference type="CDD" id="cd23509">
    <property type="entry name" value="Gnk2-like"/>
    <property type="match status" value="4"/>
</dbReference>
<evidence type="ECO:0000256" key="9">
    <source>
        <dbReference type="ARBA" id="ARBA00022777"/>
    </source>
</evidence>
<evidence type="ECO:0000256" key="12">
    <source>
        <dbReference type="ARBA" id="ARBA00038515"/>
    </source>
</evidence>
<evidence type="ECO:0000256" key="3">
    <source>
        <dbReference type="ARBA" id="ARBA00022525"/>
    </source>
</evidence>
<dbReference type="PROSITE" id="PS00108">
    <property type="entry name" value="PROTEIN_KINASE_ST"/>
    <property type="match status" value="1"/>
</dbReference>
<evidence type="ECO:0000313" key="20">
    <source>
        <dbReference type="Proteomes" id="UP000657918"/>
    </source>
</evidence>
<proteinExistence type="inferred from homology"/>
<comment type="catalytic activity">
    <reaction evidence="13">
        <text>L-threonyl-[protein] + ATP = O-phospho-L-threonyl-[protein] + ADP + H(+)</text>
        <dbReference type="Rhea" id="RHEA:46608"/>
        <dbReference type="Rhea" id="RHEA-COMP:11060"/>
        <dbReference type="Rhea" id="RHEA-COMP:11605"/>
        <dbReference type="ChEBI" id="CHEBI:15378"/>
        <dbReference type="ChEBI" id="CHEBI:30013"/>
        <dbReference type="ChEBI" id="CHEBI:30616"/>
        <dbReference type="ChEBI" id="CHEBI:61977"/>
        <dbReference type="ChEBI" id="CHEBI:456216"/>
        <dbReference type="EC" id="2.7.11.1"/>
    </reaction>
</comment>
<evidence type="ECO:0000259" key="17">
    <source>
        <dbReference type="PROSITE" id="PS50011"/>
    </source>
</evidence>
<keyword evidence="9" id="KW-0418">Kinase</keyword>
<feature type="domain" description="Gnk2-homologous" evidence="18">
    <location>
        <begin position="535"/>
        <end position="642"/>
    </location>
</feature>
<keyword evidence="15" id="KW-0812">Transmembrane</keyword>
<dbReference type="Gene3D" id="1.10.510.10">
    <property type="entry name" value="Transferase(Phosphotransferase) domain 1"/>
    <property type="match status" value="1"/>
</dbReference>
<keyword evidence="6 16" id="KW-0732">Signal</keyword>
<protein>
    <recommendedName>
        <fullName evidence="2">non-specific serine/threonine protein kinase</fullName>
        <ecNumber evidence="2">2.7.11.1</ecNumber>
    </recommendedName>
</protein>
<keyword evidence="11" id="KW-0325">Glycoprotein</keyword>
<dbReference type="PANTHER" id="PTHR32411:SF43">
    <property type="entry name" value="CYSTEINE-RICH REPEAT SECRETORY PROTEIN 38"/>
    <property type="match status" value="1"/>
</dbReference>
<name>A0A835K9X5_9ROSI</name>
<dbReference type="InterPro" id="IPR050581">
    <property type="entry name" value="CRR_secretory_protein"/>
</dbReference>
<comment type="similarity">
    <text evidence="12">Belongs to the cysteine-rich repeat secretory protein family.</text>
</comment>
<keyword evidence="7" id="KW-0677">Repeat</keyword>
<dbReference type="FunFam" id="3.30.430.20:FF:000002">
    <property type="entry name" value="Cysteine-rich receptor-like protein kinase 10"/>
    <property type="match status" value="2"/>
</dbReference>
<dbReference type="PROSITE" id="PS51473">
    <property type="entry name" value="GNK2"/>
    <property type="match status" value="4"/>
</dbReference>
<keyword evidence="10" id="KW-0067">ATP-binding</keyword>
<feature type="domain" description="Protein kinase" evidence="17">
    <location>
        <begin position="184"/>
        <end position="524"/>
    </location>
</feature>
<reference evidence="19 20" key="1">
    <citation type="submission" date="2020-10" db="EMBL/GenBank/DDBJ databases">
        <title>Plant Genome Project.</title>
        <authorList>
            <person name="Zhang R.-G."/>
        </authorList>
    </citation>
    <scope>NUCLEOTIDE SEQUENCE [LARGE SCALE GENOMIC DNA]</scope>
    <source>
        <strain evidence="19">FAFU-HL-1</strain>
        <tissue evidence="19">Leaf</tissue>
    </source>
</reference>
<feature type="domain" description="Gnk2-homologous" evidence="18">
    <location>
        <begin position="31"/>
        <end position="133"/>
    </location>
</feature>
<dbReference type="PANTHER" id="PTHR32411">
    <property type="entry name" value="CYSTEINE-RICH REPEAT SECRETORY PROTEIN 38-RELATED"/>
    <property type="match status" value="1"/>
</dbReference>
<evidence type="ECO:0000256" key="7">
    <source>
        <dbReference type="ARBA" id="ARBA00022737"/>
    </source>
</evidence>
<feature type="signal peptide" evidence="16">
    <location>
        <begin position="1"/>
        <end position="30"/>
    </location>
</feature>
<dbReference type="InterPro" id="IPR000719">
    <property type="entry name" value="Prot_kinase_dom"/>
</dbReference>
<accession>A0A835K9X5</accession>
<feature type="transmembrane region" description="Helical" evidence="15">
    <location>
        <begin position="402"/>
        <end position="424"/>
    </location>
</feature>
<evidence type="ECO:0000256" key="13">
    <source>
        <dbReference type="ARBA" id="ARBA00047899"/>
    </source>
</evidence>
<feature type="domain" description="Gnk2-homologous" evidence="18">
    <location>
        <begin position="139"/>
        <end position="246"/>
    </location>
</feature>
<dbReference type="Gene3D" id="3.30.430.20">
    <property type="entry name" value="Gnk2 domain, C-X8-C-X2-C motif"/>
    <property type="match status" value="4"/>
</dbReference>
<keyword evidence="3" id="KW-0964">Secreted</keyword>
<dbReference type="Proteomes" id="UP000657918">
    <property type="component" value="Chromosome 4"/>
</dbReference>
<keyword evidence="15" id="KW-0472">Membrane</keyword>
<feature type="domain" description="Gnk2-homologous" evidence="18">
    <location>
        <begin position="426"/>
        <end position="527"/>
    </location>
</feature>
<comment type="caution">
    <text evidence="19">The sequence shown here is derived from an EMBL/GenBank/DDBJ whole genome shotgun (WGS) entry which is preliminary data.</text>
</comment>
<dbReference type="GO" id="GO:0005576">
    <property type="term" value="C:extracellular region"/>
    <property type="evidence" value="ECO:0007669"/>
    <property type="project" value="UniProtKB-SubCell"/>
</dbReference>
<feature type="chain" id="PRO_5032490381" description="non-specific serine/threonine protein kinase" evidence="16">
    <location>
        <begin position="31"/>
        <end position="658"/>
    </location>
</feature>
<keyword evidence="15" id="KW-1133">Transmembrane helix</keyword>
<evidence type="ECO:0000256" key="15">
    <source>
        <dbReference type="SAM" id="Phobius"/>
    </source>
</evidence>
<dbReference type="PROSITE" id="PS50011">
    <property type="entry name" value="PROTEIN_KINASE_DOM"/>
    <property type="match status" value="1"/>
</dbReference>
<evidence type="ECO:0000256" key="6">
    <source>
        <dbReference type="ARBA" id="ARBA00022729"/>
    </source>
</evidence>
<dbReference type="Pfam" id="PF00069">
    <property type="entry name" value="Pkinase"/>
    <property type="match status" value="1"/>
</dbReference>
<evidence type="ECO:0000256" key="2">
    <source>
        <dbReference type="ARBA" id="ARBA00012513"/>
    </source>
</evidence>
<gene>
    <name evidence="19" type="ORF">SADUNF_Sadunf04G0014000</name>
</gene>
<dbReference type="FunFam" id="3.30.430.20:FF:000003">
    <property type="entry name" value="Cysteine-rich RLK (RECEPTOR-like protein kinase) 10"/>
    <property type="match status" value="1"/>
</dbReference>
<dbReference type="EC" id="2.7.11.1" evidence="2"/>
<keyword evidence="20" id="KW-1185">Reference proteome</keyword>
<dbReference type="SUPFAM" id="SSF56112">
    <property type="entry name" value="Protein kinase-like (PK-like)"/>
    <property type="match status" value="1"/>
</dbReference>
<dbReference type="EMBL" id="JADGMS010000004">
    <property type="protein sequence ID" value="KAF9683442.1"/>
    <property type="molecule type" value="Genomic_DNA"/>
</dbReference>
<organism evidence="19 20">
    <name type="scientific">Salix dunnii</name>
    <dbReference type="NCBI Taxonomy" id="1413687"/>
    <lineage>
        <taxon>Eukaryota</taxon>
        <taxon>Viridiplantae</taxon>
        <taxon>Streptophyta</taxon>
        <taxon>Embryophyta</taxon>
        <taxon>Tracheophyta</taxon>
        <taxon>Spermatophyta</taxon>
        <taxon>Magnoliopsida</taxon>
        <taxon>eudicotyledons</taxon>
        <taxon>Gunneridae</taxon>
        <taxon>Pentapetalae</taxon>
        <taxon>rosids</taxon>
        <taxon>fabids</taxon>
        <taxon>Malpighiales</taxon>
        <taxon>Salicaceae</taxon>
        <taxon>Saliceae</taxon>
        <taxon>Salix</taxon>
    </lineage>
</organism>
<sequence length="658" mass="73571">MSHNFLSVKKSTQMLLLYFSIANILDLAYSDPPNKLCSNNSNYTDNSPFQNNLETLMSSLSSNASVSKNFNTSTGIDPDRVYAQYMCLKYVTNERCSACIAVASQDIRQLCPGDKEAVVWEELCQLRYSNQSFLGILDVSGNIPQYNAKNISNPEDLSLVVNKTLSGLIKKAAFDPSANMYATEEGPFTNGDSFFSLVQCSTDLSPNDCYKCLEVAIKNVTTCCKSSRGARIFSRSCYLRYELYAFYNSTTESNQTLVTRKGKKENTCEDGKFRRFDHPNHNDFHHQNFQSDDLNDRESAIMDLASINAATDNFSETNLLGEDPRKRAELSWRSRINIIDGIAKGTLYLHEDSRLRIIHRDLKASNILLDNNMNPKISDFGMARIMEANEGEANTARIVGTLHALLAMCFLIVLLSMIFAPVVADPLFTACSTEYGDYDLGSPFEKNLKVVVETLPSISSSTGYNNTDSGIFPDNVSGQALCRGDVTSSACQTCLREASQQLLKECKSKDAIIWYEACQFHYSFQNLTSLNVYAGKYPILESQKKSVSDTVHFYDYLKLLMDNLSTDAALNHSKLMFATGEIKFSRNETIYGHVQCTRDIRDDECQKCLSFALLDLKGCCSSKQGGIVVSGSCNLRFELYKYYNTSSHLIAFPTPKGE</sequence>
<dbReference type="Pfam" id="PF01657">
    <property type="entry name" value="Stress-antifung"/>
    <property type="match status" value="4"/>
</dbReference>
<dbReference type="InterPro" id="IPR008271">
    <property type="entry name" value="Ser/Thr_kinase_AS"/>
</dbReference>
<dbReference type="InterPro" id="IPR011009">
    <property type="entry name" value="Kinase-like_dom_sf"/>
</dbReference>
<evidence type="ECO:0000256" key="10">
    <source>
        <dbReference type="ARBA" id="ARBA00022840"/>
    </source>
</evidence>
<evidence type="ECO:0000256" key="8">
    <source>
        <dbReference type="ARBA" id="ARBA00022741"/>
    </source>
</evidence>
<evidence type="ECO:0000256" key="1">
    <source>
        <dbReference type="ARBA" id="ARBA00004613"/>
    </source>
</evidence>
<evidence type="ECO:0000256" key="4">
    <source>
        <dbReference type="ARBA" id="ARBA00022527"/>
    </source>
</evidence>
<evidence type="ECO:0000259" key="18">
    <source>
        <dbReference type="PROSITE" id="PS51473"/>
    </source>
</evidence>
<dbReference type="OrthoDB" id="1908162at2759"/>
<evidence type="ECO:0000256" key="16">
    <source>
        <dbReference type="SAM" id="SignalP"/>
    </source>
</evidence>
<comment type="catalytic activity">
    <reaction evidence="14">
        <text>L-seryl-[protein] + ATP = O-phospho-L-seryl-[protein] + ADP + H(+)</text>
        <dbReference type="Rhea" id="RHEA:17989"/>
        <dbReference type="Rhea" id="RHEA-COMP:9863"/>
        <dbReference type="Rhea" id="RHEA-COMP:11604"/>
        <dbReference type="ChEBI" id="CHEBI:15378"/>
        <dbReference type="ChEBI" id="CHEBI:29999"/>
        <dbReference type="ChEBI" id="CHEBI:30616"/>
        <dbReference type="ChEBI" id="CHEBI:83421"/>
        <dbReference type="ChEBI" id="CHEBI:456216"/>
        <dbReference type="EC" id="2.7.11.1"/>
    </reaction>
</comment>
<dbReference type="AlphaFoldDB" id="A0A835K9X5"/>
<keyword evidence="8" id="KW-0547">Nucleotide-binding</keyword>
<keyword evidence="5" id="KW-0808">Transferase</keyword>
<dbReference type="FunFam" id="1.10.510.10:FF:001023">
    <property type="entry name" value="Os07g0541700 protein"/>
    <property type="match status" value="1"/>
</dbReference>
<evidence type="ECO:0000313" key="19">
    <source>
        <dbReference type="EMBL" id="KAF9683442.1"/>
    </source>
</evidence>
<dbReference type="InterPro" id="IPR002902">
    <property type="entry name" value="GNK2"/>
</dbReference>
<evidence type="ECO:0000256" key="5">
    <source>
        <dbReference type="ARBA" id="ARBA00022679"/>
    </source>
</evidence>
<comment type="subcellular location">
    <subcellularLocation>
        <location evidence="1">Secreted</location>
    </subcellularLocation>
</comment>
<evidence type="ECO:0000256" key="11">
    <source>
        <dbReference type="ARBA" id="ARBA00023180"/>
    </source>
</evidence>
<dbReference type="GO" id="GO:0005524">
    <property type="term" value="F:ATP binding"/>
    <property type="evidence" value="ECO:0007669"/>
    <property type="project" value="UniProtKB-KW"/>
</dbReference>
<dbReference type="GO" id="GO:0004674">
    <property type="term" value="F:protein serine/threonine kinase activity"/>
    <property type="evidence" value="ECO:0007669"/>
    <property type="project" value="UniProtKB-KW"/>
</dbReference>
<dbReference type="InterPro" id="IPR038408">
    <property type="entry name" value="GNK2_sf"/>
</dbReference>
<keyword evidence="4" id="KW-0723">Serine/threonine-protein kinase</keyword>